<keyword evidence="1" id="KW-0472">Membrane</keyword>
<feature type="transmembrane region" description="Helical" evidence="1">
    <location>
        <begin position="94"/>
        <end position="114"/>
    </location>
</feature>
<proteinExistence type="predicted"/>
<evidence type="ECO:0000313" key="2">
    <source>
        <dbReference type="EMBL" id="OQV21290.1"/>
    </source>
</evidence>
<feature type="transmembrane region" description="Helical" evidence="1">
    <location>
        <begin position="54"/>
        <end position="73"/>
    </location>
</feature>
<dbReference type="AlphaFoldDB" id="A0A1W0X1M1"/>
<comment type="caution">
    <text evidence="2">The sequence shown here is derived from an EMBL/GenBank/DDBJ whole genome shotgun (WGS) entry which is preliminary data.</text>
</comment>
<name>A0A1W0X1M1_HYPEX</name>
<organism evidence="2 3">
    <name type="scientific">Hypsibius exemplaris</name>
    <name type="common">Freshwater tardigrade</name>
    <dbReference type="NCBI Taxonomy" id="2072580"/>
    <lineage>
        <taxon>Eukaryota</taxon>
        <taxon>Metazoa</taxon>
        <taxon>Ecdysozoa</taxon>
        <taxon>Tardigrada</taxon>
        <taxon>Eutardigrada</taxon>
        <taxon>Parachela</taxon>
        <taxon>Hypsibioidea</taxon>
        <taxon>Hypsibiidae</taxon>
        <taxon>Hypsibius</taxon>
    </lineage>
</organism>
<gene>
    <name evidence="2" type="ORF">BV898_04776</name>
</gene>
<accession>A0A1W0X1M1</accession>
<feature type="transmembrane region" description="Helical" evidence="1">
    <location>
        <begin position="27"/>
        <end position="48"/>
    </location>
</feature>
<evidence type="ECO:0000313" key="3">
    <source>
        <dbReference type="Proteomes" id="UP000192578"/>
    </source>
</evidence>
<dbReference type="OrthoDB" id="10614177at2759"/>
<keyword evidence="1" id="KW-1133">Transmembrane helix</keyword>
<feature type="transmembrane region" description="Helical" evidence="1">
    <location>
        <begin position="144"/>
        <end position="168"/>
    </location>
</feature>
<keyword evidence="3" id="KW-1185">Reference proteome</keyword>
<dbReference type="EMBL" id="MTYJ01000024">
    <property type="protein sequence ID" value="OQV21290.1"/>
    <property type="molecule type" value="Genomic_DNA"/>
</dbReference>
<sequence>MPITKQNLSQFGNESPRVAAYISIQRTFLAVGGIQLAMSVVFLVAAILLHFEAAGYVTIGVLAVVGASGLVFGKMSHPISAPFVLSRRIKRIKVFMSVYIFLLAVLFVLAVLTLSREFWLIIKRVQEEDVPPQAMKDMPYGLNAFEIVTCMAVILLAVIPMSAIGMGLHELRGSKPESNREGA</sequence>
<protein>
    <submittedName>
        <fullName evidence="2">Uncharacterized protein</fullName>
    </submittedName>
</protein>
<keyword evidence="1" id="KW-0812">Transmembrane</keyword>
<dbReference type="Proteomes" id="UP000192578">
    <property type="component" value="Unassembled WGS sequence"/>
</dbReference>
<evidence type="ECO:0000256" key="1">
    <source>
        <dbReference type="SAM" id="Phobius"/>
    </source>
</evidence>
<reference evidence="3" key="1">
    <citation type="submission" date="2017-01" db="EMBL/GenBank/DDBJ databases">
        <title>Comparative genomics of anhydrobiosis in the tardigrade Hypsibius dujardini.</title>
        <authorList>
            <person name="Yoshida Y."/>
            <person name="Koutsovoulos G."/>
            <person name="Laetsch D."/>
            <person name="Stevens L."/>
            <person name="Kumar S."/>
            <person name="Horikawa D."/>
            <person name="Ishino K."/>
            <person name="Komine S."/>
            <person name="Tomita M."/>
            <person name="Blaxter M."/>
            <person name="Arakawa K."/>
        </authorList>
    </citation>
    <scope>NUCLEOTIDE SEQUENCE [LARGE SCALE GENOMIC DNA]</scope>
    <source>
        <strain evidence="3">Z151</strain>
    </source>
</reference>